<dbReference type="Proteomes" id="UP000887013">
    <property type="component" value="Unassembled WGS sequence"/>
</dbReference>
<organism evidence="1 2">
    <name type="scientific">Nephila pilipes</name>
    <name type="common">Giant wood spider</name>
    <name type="synonym">Nephila maculata</name>
    <dbReference type="NCBI Taxonomy" id="299642"/>
    <lineage>
        <taxon>Eukaryota</taxon>
        <taxon>Metazoa</taxon>
        <taxon>Ecdysozoa</taxon>
        <taxon>Arthropoda</taxon>
        <taxon>Chelicerata</taxon>
        <taxon>Arachnida</taxon>
        <taxon>Araneae</taxon>
        <taxon>Araneomorphae</taxon>
        <taxon>Entelegynae</taxon>
        <taxon>Araneoidea</taxon>
        <taxon>Nephilidae</taxon>
        <taxon>Nephila</taxon>
    </lineage>
</organism>
<keyword evidence="2" id="KW-1185">Reference proteome</keyword>
<protein>
    <submittedName>
        <fullName evidence="1">Uncharacterized protein F54H12.2</fullName>
    </submittedName>
</protein>
<comment type="caution">
    <text evidence="1">The sequence shown here is derived from an EMBL/GenBank/DDBJ whole genome shotgun (WGS) entry which is preliminary data.</text>
</comment>
<gene>
    <name evidence="1" type="primary">F54H12.2_27</name>
    <name evidence="1" type="ORF">NPIL_339161</name>
</gene>
<evidence type="ECO:0000313" key="1">
    <source>
        <dbReference type="EMBL" id="GFT45673.1"/>
    </source>
</evidence>
<dbReference type="AlphaFoldDB" id="A0A8X6TUN2"/>
<dbReference type="OrthoDB" id="10386565at2759"/>
<reference evidence="1" key="1">
    <citation type="submission" date="2020-08" db="EMBL/GenBank/DDBJ databases">
        <title>Multicomponent nature underlies the extraordinary mechanical properties of spider dragline silk.</title>
        <authorList>
            <person name="Kono N."/>
            <person name="Nakamura H."/>
            <person name="Mori M."/>
            <person name="Yoshida Y."/>
            <person name="Ohtoshi R."/>
            <person name="Malay A.D."/>
            <person name="Moran D.A.P."/>
            <person name="Tomita M."/>
            <person name="Numata K."/>
            <person name="Arakawa K."/>
        </authorList>
    </citation>
    <scope>NUCLEOTIDE SEQUENCE</scope>
</reference>
<name>A0A8X6TUN2_NEPPI</name>
<sequence>MFSECHISLNGRQISSESNYAYKTYLQSMLFHSKSSQKNFLSTGMFYKDTPDAFDDTDPTATGKNKGLQHRFERLQGGGEIFDMCGMLHTDLGTTLNQWDNNPCALVKSKRQFQSLSENR</sequence>
<accession>A0A8X6TUN2</accession>
<evidence type="ECO:0000313" key="2">
    <source>
        <dbReference type="Proteomes" id="UP000887013"/>
    </source>
</evidence>
<proteinExistence type="predicted"/>
<dbReference type="EMBL" id="BMAW01015809">
    <property type="protein sequence ID" value="GFT45673.1"/>
    <property type="molecule type" value="Genomic_DNA"/>
</dbReference>